<name>A0ABW2XVW3_9ACTN</name>
<comment type="caution">
    <text evidence="3">The sequence shown here is derived from an EMBL/GenBank/DDBJ whole genome shotgun (WGS) entry which is preliminary data.</text>
</comment>
<dbReference type="InterPro" id="IPR014729">
    <property type="entry name" value="Rossmann-like_a/b/a_fold"/>
</dbReference>
<dbReference type="EMBL" id="JBHTGP010000015">
    <property type="protein sequence ID" value="MFD0688665.1"/>
    <property type="molecule type" value="Genomic_DNA"/>
</dbReference>
<dbReference type="RefSeq" id="WP_165502636.1">
    <property type="nucleotide sequence ID" value="NZ_CAACUY010000003.1"/>
</dbReference>
<feature type="domain" description="UspA" evidence="2">
    <location>
        <begin position="8"/>
        <end position="135"/>
    </location>
</feature>
<dbReference type="Proteomes" id="UP001597063">
    <property type="component" value="Unassembled WGS sequence"/>
</dbReference>
<dbReference type="InterPro" id="IPR006015">
    <property type="entry name" value="Universal_stress_UspA"/>
</dbReference>
<reference evidence="4" key="1">
    <citation type="journal article" date="2019" name="Int. J. Syst. Evol. Microbiol.">
        <title>The Global Catalogue of Microorganisms (GCM) 10K type strain sequencing project: providing services to taxonomists for standard genome sequencing and annotation.</title>
        <authorList>
            <consortium name="The Broad Institute Genomics Platform"/>
            <consortium name="The Broad Institute Genome Sequencing Center for Infectious Disease"/>
            <person name="Wu L."/>
            <person name="Ma J."/>
        </authorList>
    </citation>
    <scope>NUCLEOTIDE SEQUENCE [LARGE SCALE GENOMIC DNA]</scope>
    <source>
        <strain evidence="4">JCM 9371</strain>
    </source>
</reference>
<keyword evidence="4" id="KW-1185">Reference proteome</keyword>
<dbReference type="Gene3D" id="3.40.50.620">
    <property type="entry name" value="HUPs"/>
    <property type="match status" value="1"/>
</dbReference>
<gene>
    <name evidence="3" type="ORF">ACFQZM_29520</name>
</gene>
<evidence type="ECO:0000313" key="3">
    <source>
        <dbReference type="EMBL" id="MFD0688665.1"/>
    </source>
</evidence>
<sequence>MKLVPDQRRVVVGVDGSPNSIAALHRAAREARDRHARLLVLRVLRPGDSSAPRLFRTAKEWKHLRTLVAAEVPRSQHPTTTLRIVYGEPGEVLAKASEHAELLVVGARLHSEYGNPLGGDTVPVVREKARCQLVICADQRIGQESH</sequence>
<organism evidence="3 4">
    <name type="scientific">Actinomadura fibrosa</name>
    <dbReference type="NCBI Taxonomy" id="111802"/>
    <lineage>
        <taxon>Bacteria</taxon>
        <taxon>Bacillati</taxon>
        <taxon>Actinomycetota</taxon>
        <taxon>Actinomycetes</taxon>
        <taxon>Streptosporangiales</taxon>
        <taxon>Thermomonosporaceae</taxon>
        <taxon>Actinomadura</taxon>
    </lineage>
</organism>
<accession>A0ABW2XVW3</accession>
<evidence type="ECO:0000313" key="4">
    <source>
        <dbReference type="Proteomes" id="UP001597063"/>
    </source>
</evidence>
<proteinExistence type="inferred from homology"/>
<evidence type="ECO:0000256" key="1">
    <source>
        <dbReference type="ARBA" id="ARBA00008791"/>
    </source>
</evidence>
<dbReference type="Pfam" id="PF00582">
    <property type="entry name" value="Usp"/>
    <property type="match status" value="1"/>
</dbReference>
<protein>
    <submittedName>
        <fullName evidence="3">Universal stress protein</fullName>
    </submittedName>
</protein>
<comment type="similarity">
    <text evidence="1">Belongs to the universal stress protein A family.</text>
</comment>
<evidence type="ECO:0000259" key="2">
    <source>
        <dbReference type="Pfam" id="PF00582"/>
    </source>
</evidence>
<dbReference type="InterPro" id="IPR006016">
    <property type="entry name" value="UspA"/>
</dbReference>
<dbReference type="SUPFAM" id="SSF52402">
    <property type="entry name" value="Adenine nucleotide alpha hydrolases-like"/>
    <property type="match status" value="1"/>
</dbReference>
<dbReference type="PRINTS" id="PR01438">
    <property type="entry name" value="UNVRSLSTRESS"/>
</dbReference>